<comment type="caution">
    <text evidence="2">The sequence shown here is derived from an EMBL/GenBank/DDBJ whole genome shotgun (WGS) entry which is preliminary data.</text>
</comment>
<feature type="compositionally biased region" description="Basic residues" evidence="1">
    <location>
        <begin position="1"/>
        <end position="10"/>
    </location>
</feature>
<evidence type="ECO:0000256" key="1">
    <source>
        <dbReference type="SAM" id="MobiDB-lite"/>
    </source>
</evidence>
<reference evidence="2 3" key="1">
    <citation type="submission" date="2016-10" db="EMBL/GenBank/DDBJ databases">
        <title>Genome sequence of the basidiomycete white-rot fungus Trametes pubescens.</title>
        <authorList>
            <person name="Makela M.R."/>
            <person name="Granchi Z."/>
            <person name="Peng M."/>
            <person name="De Vries R.P."/>
            <person name="Grigoriev I."/>
            <person name="Riley R."/>
            <person name="Hilden K."/>
        </authorList>
    </citation>
    <scope>NUCLEOTIDE SEQUENCE [LARGE SCALE GENOMIC DNA]</scope>
    <source>
        <strain evidence="2 3">FBCC735</strain>
    </source>
</reference>
<organism evidence="2 3">
    <name type="scientific">Trametes pubescens</name>
    <name type="common">White-rot fungus</name>
    <dbReference type="NCBI Taxonomy" id="154538"/>
    <lineage>
        <taxon>Eukaryota</taxon>
        <taxon>Fungi</taxon>
        <taxon>Dikarya</taxon>
        <taxon>Basidiomycota</taxon>
        <taxon>Agaricomycotina</taxon>
        <taxon>Agaricomycetes</taxon>
        <taxon>Polyporales</taxon>
        <taxon>Polyporaceae</taxon>
        <taxon>Trametes</taxon>
    </lineage>
</organism>
<accession>A0A1M2VQL7</accession>
<evidence type="ECO:0000313" key="3">
    <source>
        <dbReference type="Proteomes" id="UP000184267"/>
    </source>
</evidence>
<dbReference type="AlphaFoldDB" id="A0A1M2VQL7"/>
<protein>
    <submittedName>
        <fullName evidence="2">Uncharacterized protein</fullName>
    </submittedName>
</protein>
<feature type="region of interest" description="Disordered" evidence="1">
    <location>
        <begin position="1"/>
        <end position="20"/>
    </location>
</feature>
<sequence length="52" mass="5625">MSHQALKPRKSTTEPSRRLLPLMDPALAAIQGSQGANHGKHMKGTGLVRHLV</sequence>
<name>A0A1M2VQL7_TRAPU</name>
<proteinExistence type="predicted"/>
<dbReference type="EMBL" id="MNAD01000872">
    <property type="protein sequence ID" value="OJT09904.1"/>
    <property type="molecule type" value="Genomic_DNA"/>
</dbReference>
<feature type="region of interest" description="Disordered" evidence="1">
    <location>
        <begin position="32"/>
        <end position="52"/>
    </location>
</feature>
<gene>
    <name evidence="2" type="ORF">TRAPUB_13647</name>
</gene>
<evidence type="ECO:0000313" key="2">
    <source>
        <dbReference type="EMBL" id="OJT09904.1"/>
    </source>
</evidence>
<dbReference type="Proteomes" id="UP000184267">
    <property type="component" value="Unassembled WGS sequence"/>
</dbReference>
<keyword evidence="3" id="KW-1185">Reference proteome</keyword>